<keyword evidence="2" id="KW-0812">Transmembrane</keyword>
<evidence type="ECO:0008006" key="5">
    <source>
        <dbReference type="Google" id="ProtNLM"/>
    </source>
</evidence>
<keyword evidence="2" id="KW-0472">Membrane</keyword>
<evidence type="ECO:0000256" key="1">
    <source>
        <dbReference type="SAM" id="MobiDB-lite"/>
    </source>
</evidence>
<dbReference type="EMBL" id="JAWJWF010000003">
    <property type="protein sequence ID" value="KAK6635626.1"/>
    <property type="molecule type" value="Genomic_DNA"/>
</dbReference>
<dbReference type="InterPro" id="IPR006631">
    <property type="entry name" value="DM4_12"/>
</dbReference>
<dbReference type="Pfam" id="PF07841">
    <property type="entry name" value="DM4_12"/>
    <property type="match status" value="1"/>
</dbReference>
<keyword evidence="4" id="KW-1185">Reference proteome</keyword>
<feature type="transmembrane region" description="Helical" evidence="2">
    <location>
        <begin position="81"/>
        <end position="100"/>
    </location>
</feature>
<name>A0ABR1B8V4_POLSC</name>
<evidence type="ECO:0000313" key="4">
    <source>
        <dbReference type="Proteomes" id="UP001359485"/>
    </source>
</evidence>
<evidence type="ECO:0000256" key="2">
    <source>
        <dbReference type="SAM" id="Phobius"/>
    </source>
</evidence>
<gene>
    <name evidence="3" type="ORF">RUM44_000880</name>
</gene>
<sequence>MRVHFVGKKNQLDRSWDRKTRELKFERAPSKKKDKSKVTRTDKYATWRLSYEKWWLSGEIIKIEIFSRREDHLIRSSTMKYHHSVGFAVTMAIIGTSAAIPKYETAAKVVDGNYFQGNGTKLEGGTGPTGKDADDREGVNRPPRFGFQTYPHELQPTGNVLPGLYGPVKLDIGGLVLGTIVGLGAFFFLPKLFHVAATPYSGYKRSEDEEETGNGLNDFLRTVQEGLDDVNASACVQRAICSSLQAANEKVENQTANGIESVVDTIARNDIFKSLLDGTDWKLAVDVAEKGENCSAAFASCPNELVTVISAVSKYLVSSL</sequence>
<protein>
    <recommendedName>
        <fullName evidence="5">Pectinesterase inhibitor domain-containing protein</fullName>
    </recommendedName>
</protein>
<evidence type="ECO:0000313" key="3">
    <source>
        <dbReference type="EMBL" id="KAK6635626.1"/>
    </source>
</evidence>
<comment type="caution">
    <text evidence="3">The sequence shown here is derived from an EMBL/GenBank/DDBJ whole genome shotgun (WGS) entry which is preliminary data.</text>
</comment>
<keyword evidence="2" id="KW-1133">Transmembrane helix</keyword>
<feature type="transmembrane region" description="Helical" evidence="2">
    <location>
        <begin position="172"/>
        <end position="189"/>
    </location>
</feature>
<proteinExistence type="predicted"/>
<dbReference type="Proteomes" id="UP001359485">
    <property type="component" value="Unassembled WGS sequence"/>
</dbReference>
<reference evidence="3 4" key="1">
    <citation type="submission" date="2023-09" db="EMBL/GenBank/DDBJ databases">
        <title>Genomes of two closely related lineages of the louse Polyplax serrata with different host specificities.</title>
        <authorList>
            <person name="Martinu J."/>
            <person name="Tarabai H."/>
            <person name="Stefka J."/>
            <person name="Hypsa V."/>
        </authorList>
    </citation>
    <scope>NUCLEOTIDE SEQUENCE [LARGE SCALE GENOMIC DNA]</scope>
    <source>
        <strain evidence="3">98ZLc_SE</strain>
    </source>
</reference>
<accession>A0ABR1B8V4</accession>
<organism evidence="3 4">
    <name type="scientific">Polyplax serrata</name>
    <name type="common">Common mouse louse</name>
    <dbReference type="NCBI Taxonomy" id="468196"/>
    <lineage>
        <taxon>Eukaryota</taxon>
        <taxon>Metazoa</taxon>
        <taxon>Ecdysozoa</taxon>
        <taxon>Arthropoda</taxon>
        <taxon>Hexapoda</taxon>
        <taxon>Insecta</taxon>
        <taxon>Pterygota</taxon>
        <taxon>Neoptera</taxon>
        <taxon>Paraneoptera</taxon>
        <taxon>Psocodea</taxon>
        <taxon>Troctomorpha</taxon>
        <taxon>Phthiraptera</taxon>
        <taxon>Anoplura</taxon>
        <taxon>Polyplacidae</taxon>
        <taxon>Polyplax</taxon>
    </lineage>
</organism>
<feature type="region of interest" description="Disordered" evidence="1">
    <location>
        <begin position="118"/>
        <end position="148"/>
    </location>
</feature>